<feature type="transmembrane region" description="Helical" evidence="1">
    <location>
        <begin position="125"/>
        <end position="142"/>
    </location>
</feature>
<accession>A0AAW1S7F8</accession>
<dbReference type="EMBL" id="JALJOS010000003">
    <property type="protein sequence ID" value="KAK9841618.1"/>
    <property type="molecule type" value="Genomic_DNA"/>
</dbReference>
<feature type="transmembrane region" description="Helical" evidence="1">
    <location>
        <begin position="93"/>
        <end position="113"/>
    </location>
</feature>
<name>A0AAW1S7F8_9CHLO</name>
<reference evidence="2 3" key="1">
    <citation type="journal article" date="2024" name="Nat. Commun.">
        <title>Phylogenomics reveals the evolutionary origins of lichenization in chlorophyte algae.</title>
        <authorList>
            <person name="Puginier C."/>
            <person name="Libourel C."/>
            <person name="Otte J."/>
            <person name="Skaloud P."/>
            <person name="Haon M."/>
            <person name="Grisel S."/>
            <person name="Petersen M."/>
            <person name="Berrin J.G."/>
            <person name="Delaux P.M."/>
            <person name="Dal Grande F."/>
            <person name="Keller J."/>
        </authorList>
    </citation>
    <scope>NUCLEOTIDE SEQUENCE [LARGE SCALE GENOMIC DNA]</scope>
    <source>
        <strain evidence="2 3">SAG 2145</strain>
    </source>
</reference>
<sequence length="257" mass="28224">MPWEWVDRRDRPTCLHDEEAQNNDPSQLLLPDGKRRFRPAGSPAGTFPQGPVDSMCCDPYERICFFSHIIPGCCFLAGTILILARALHESKTLAGFLGCAACTHIISAVTHVWPDSMHLEKVDHVGIVALVTGTPITALLAVKNGQIPEGFMVVGGIMFAAAFLPRALRVIGFASGIAVSVFLHPEMLTWLLAVEMSLYVLGAIAFLRNAGQTRWPGFADHHFLHYFVTIACILHIIYIRRAMEASSRHIAPSPSAR</sequence>
<keyword evidence="1" id="KW-0812">Transmembrane</keyword>
<evidence type="ECO:0000256" key="1">
    <source>
        <dbReference type="SAM" id="Phobius"/>
    </source>
</evidence>
<feature type="transmembrane region" description="Helical" evidence="1">
    <location>
        <begin position="223"/>
        <end position="239"/>
    </location>
</feature>
<evidence type="ECO:0000313" key="3">
    <source>
        <dbReference type="Proteomes" id="UP001438707"/>
    </source>
</evidence>
<feature type="transmembrane region" description="Helical" evidence="1">
    <location>
        <begin position="63"/>
        <end position="87"/>
    </location>
</feature>
<keyword evidence="1" id="KW-0472">Membrane</keyword>
<gene>
    <name evidence="2" type="ORF">WJX74_008816</name>
</gene>
<organism evidence="2 3">
    <name type="scientific">Apatococcus lobatus</name>
    <dbReference type="NCBI Taxonomy" id="904363"/>
    <lineage>
        <taxon>Eukaryota</taxon>
        <taxon>Viridiplantae</taxon>
        <taxon>Chlorophyta</taxon>
        <taxon>core chlorophytes</taxon>
        <taxon>Trebouxiophyceae</taxon>
        <taxon>Chlorellales</taxon>
        <taxon>Chlorellaceae</taxon>
        <taxon>Apatococcus</taxon>
    </lineage>
</organism>
<feature type="transmembrane region" description="Helical" evidence="1">
    <location>
        <begin position="190"/>
        <end position="211"/>
    </location>
</feature>
<keyword evidence="1" id="KW-1133">Transmembrane helix</keyword>
<comment type="caution">
    <text evidence="2">The sequence shown here is derived from an EMBL/GenBank/DDBJ whole genome shotgun (WGS) entry which is preliminary data.</text>
</comment>
<keyword evidence="3" id="KW-1185">Reference proteome</keyword>
<evidence type="ECO:0008006" key="4">
    <source>
        <dbReference type="Google" id="ProtNLM"/>
    </source>
</evidence>
<feature type="transmembrane region" description="Helical" evidence="1">
    <location>
        <begin position="154"/>
        <end position="183"/>
    </location>
</feature>
<proteinExistence type="predicted"/>
<dbReference type="Proteomes" id="UP001438707">
    <property type="component" value="Unassembled WGS sequence"/>
</dbReference>
<evidence type="ECO:0000313" key="2">
    <source>
        <dbReference type="EMBL" id="KAK9841618.1"/>
    </source>
</evidence>
<dbReference type="AlphaFoldDB" id="A0AAW1S7F8"/>
<protein>
    <recommendedName>
        <fullName evidence="4">Hemolysin III</fullName>
    </recommendedName>
</protein>